<proteinExistence type="predicted"/>
<protein>
    <submittedName>
        <fullName evidence="1">Uncharacterized protein</fullName>
    </submittedName>
</protein>
<accession>A0A0A9H0H2</accession>
<organism evidence="1">
    <name type="scientific">Arundo donax</name>
    <name type="common">Giant reed</name>
    <name type="synonym">Donax arundinaceus</name>
    <dbReference type="NCBI Taxonomy" id="35708"/>
    <lineage>
        <taxon>Eukaryota</taxon>
        <taxon>Viridiplantae</taxon>
        <taxon>Streptophyta</taxon>
        <taxon>Embryophyta</taxon>
        <taxon>Tracheophyta</taxon>
        <taxon>Spermatophyta</taxon>
        <taxon>Magnoliopsida</taxon>
        <taxon>Liliopsida</taxon>
        <taxon>Poales</taxon>
        <taxon>Poaceae</taxon>
        <taxon>PACMAD clade</taxon>
        <taxon>Arundinoideae</taxon>
        <taxon>Arundineae</taxon>
        <taxon>Arundo</taxon>
    </lineage>
</organism>
<name>A0A0A9H0H2_ARUDO</name>
<reference evidence="1" key="1">
    <citation type="submission" date="2014-09" db="EMBL/GenBank/DDBJ databases">
        <authorList>
            <person name="Magalhaes I.L.F."/>
            <person name="Oliveira U."/>
            <person name="Santos F.R."/>
            <person name="Vidigal T.H.D.A."/>
            <person name="Brescovit A.D."/>
            <person name="Santos A.J."/>
        </authorList>
    </citation>
    <scope>NUCLEOTIDE SEQUENCE</scope>
    <source>
        <tissue evidence="1">Shoot tissue taken approximately 20 cm above the soil surface</tissue>
    </source>
</reference>
<sequence length="48" mass="5474">MFLLAAFKWQPLLCSCHIPLNALNITHCQVLFLDLKNKFVFLGETPSP</sequence>
<dbReference type="EMBL" id="GBRH01167181">
    <property type="protein sequence ID" value="JAE30715.1"/>
    <property type="molecule type" value="Transcribed_RNA"/>
</dbReference>
<evidence type="ECO:0000313" key="1">
    <source>
        <dbReference type="EMBL" id="JAE30715.1"/>
    </source>
</evidence>
<reference evidence="1" key="2">
    <citation type="journal article" date="2015" name="Data Brief">
        <title>Shoot transcriptome of the giant reed, Arundo donax.</title>
        <authorList>
            <person name="Barrero R.A."/>
            <person name="Guerrero F.D."/>
            <person name="Moolhuijzen P."/>
            <person name="Goolsby J.A."/>
            <person name="Tidwell J."/>
            <person name="Bellgard S.E."/>
            <person name="Bellgard M.I."/>
        </authorList>
    </citation>
    <scope>NUCLEOTIDE SEQUENCE</scope>
    <source>
        <tissue evidence="1">Shoot tissue taken approximately 20 cm above the soil surface</tissue>
    </source>
</reference>
<dbReference type="AlphaFoldDB" id="A0A0A9H0H2"/>